<keyword evidence="8" id="KW-0862">Zinc</keyword>
<keyword evidence="7" id="KW-0378">Hydrolase</keyword>
<dbReference type="InterPro" id="IPR001365">
    <property type="entry name" value="A_deaminase_dom"/>
</dbReference>
<dbReference type="Gene3D" id="3.20.20.140">
    <property type="entry name" value="Metal-dependent hydrolases"/>
    <property type="match status" value="1"/>
</dbReference>
<dbReference type="GO" id="GO:0004000">
    <property type="term" value="F:adenosine deaminase activity"/>
    <property type="evidence" value="ECO:0007669"/>
    <property type="project" value="TreeGrafter"/>
</dbReference>
<feature type="domain" description="Adenosine deaminase" evidence="9">
    <location>
        <begin position="2"/>
        <end position="169"/>
    </location>
</feature>
<proteinExistence type="inferred from homology"/>
<dbReference type="GO" id="GO:0060169">
    <property type="term" value="P:negative regulation of adenosine receptor signaling pathway"/>
    <property type="evidence" value="ECO:0007669"/>
    <property type="project" value="TreeGrafter"/>
</dbReference>
<dbReference type="SUPFAM" id="SSF51556">
    <property type="entry name" value="Metallo-dependent hydrolases"/>
    <property type="match status" value="1"/>
</dbReference>
<comment type="similarity">
    <text evidence="3">Belongs to the metallo-dependent hydrolases superfamily. Adenosine and AMP deaminases family.</text>
</comment>
<evidence type="ECO:0000256" key="1">
    <source>
        <dbReference type="ARBA" id="ARBA00001947"/>
    </source>
</evidence>
<gene>
    <name evidence="10" type="ORF">LGLO00237_LOCUS29694</name>
</gene>
<evidence type="ECO:0000256" key="5">
    <source>
        <dbReference type="ARBA" id="ARBA00022723"/>
    </source>
</evidence>
<name>A0A6U3EB11_9EUKA</name>
<evidence type="ECO:0000259" key="9">
    <source>
        <dbReference type="Pfam" id="PF00962"/>
    </source>
</evidence>
<dbReference type="GO" id="GO:0043103">
    <property type="term" value="P:hypoxanthine salvage"/>
    <property type="evidence" value="ECO:0007669"/>
    <property type="project" value="TreeGrafter"/>
</dbReference>
<reference evidence="10" key="1">
    <citation type="submission" date="2021-01" db="EMBL/GenBank/DDBJ databases">
        <authorList>
            <person name="Corre E."/>
            <person name="Pelletier E."/>
            <person name="Niang G."/>
            <person name="Scheremetjew M."/>
            <person name="Finn R."/>
            <person name="Kale V."/>
            <person name="Holt S."/>
            <person name="Cochrane G."/>
            <person name="Meng A."/>
            <person name="Brown T."/>
            <person name="Cohen L."/>
        </authorList>
    </citation>
    <scope>NUCLEOTIDE SEQUENCE</scope>
    <source>
        <strain evidence="10">CCCM811</strain>
    </source>
</reference>
<dbReference type="GO" id="GO:0006154">
    <property type="term" value="P:adenosine catabolic process"/>
    <property type="evidence" value="ECO:0007669"/>
    <property type="project" value="TreeGrafter"/>
</dbReference>
<keyword evidence="6" id="KW-0660">Purine salvage</keyword>
<dbReference type="Pfam" id="PF00962">
    <property type="entry name" value="A_deaminase"/>
    <property type="match status" value="1"/>
</dbReference>
<evidence type="ECO:0000256" key="8">
    <source>
        <dbReference type="ARBA" id="ARBA00022833"/>
    </source>
</evidence>
<keyword evidence="5" id="KW-0479">Metal-binding</keyword>
<dbReference type="GO" id="GO:0046872">
    <property type="term" value="F:metal ion binding"/>
    <property type="evidence" value="ECO:0007669"/>
    <property type="project" value="UniProtKB-KW"/>
</dbReference>
<organism evidence="10">
    <name type="scientific">Lotharella globosa</name>
    <dbReference type="NCBI Taxonomy" id="91324"/>
    <lineage>
        <taxon>Eukaryota</taxon>
        <taxon>Sar</taxon>
        <taxon>Rhizaria</taxon>
        <taxon>Cercozoa</taxon>
        <taxon>Chlorarachniophyceae</taxon>
        <taxon>Lotharella</taxon>
    </lineage>
</organism>
<dbReference type="GO" id="GO:0009897">
    <property type="term" value="C:external side of plasma membrane"/>
    <property type="evidence" value="ECO:0007669"/>
    <property type="project" value="TreeGrafter"/>
</dbReference>
<dbReference type="EMBL" id="HBIV01042251">
    <property type="protein sequence ID" value="CAE0677913.1"/>
    <property type="molecule type" value="Transcribed_RNA"/>
</dbReference>
<evidence type="ECO:0000256" key="3">
    <source>
        <dbReference type="ARBA" id="ARBA00006676"/>
    </source>
</evidence>
<sequence>MEVAELAAAVRSRDLGGVVGLDLAGDESTYNNSEYIACFRYAKEVLNLNTTVHAGESVGTQDDVKSAILEMKVDRVGHGYASTSDPEILEVLAASEVHLEACPHGAARRGFLKAIGTYEAMGLSFGLNEDDPTQYFENCTMAGTEEIVVDGLDFSAAAVATAYLHARAAAFGPT</sequence>
<protein>
    <recommendedName>
        <fullName evidence="4">adenosine deaminase</fullName>
        <ecNumber evidence="4">3.5.4.4</ecNumber>
    </recommendedName>
</protein>
<evidence type="ECO:0000256" key="6">
    <source>
        <dbReference type="ARBA" id="ARBA00022726"/>
    </source>
</evidence>
<evidence type="ECO:0000256" key="2">
    <source>
        <dbReference type="ARBA" id="ARBA00005058"/>
    </source>
</evidence>
<evidence type="ECO:0000313" key="10">
    <source>
        <dbReference type="EMBL" id="CAE0677913.1"/>
    </source>
</evidence>
<dbReference type="AlphaFoldDB" id="A0A6U3EB11"/>
<dbReference type="UniPathway" id="UPA00606"/>
<evidence type="ECO:0000256" key="7">
    <source>
        <dbReference type="ARBA" id="ARBA00022801"/>
    </source>
</evidence>
<dbReference type="InterPro" id="IPR006330">
    <property type="entry name" value="Ado/ade_deaminase"/>
</dbReference>
<dbReference type="PANTHER" id="PTHR11409:SF43">
    <property type="entry name" value="ADENOSINE DEAMINASE"/>
    <property type="match status" value="1"/>
</dbReference>
<dbReference type="EC" id="3.5.4.4" evidence="4"/>
<dbReference type="GO" id="GO:0005829">
    <property type="term" value="C:cytosol"/>
    <property type="evidence" value="ECO:0007669"/>
    <property type="project" value="TreeGrafter"/>
</dbReference>
<dbReference type="GO" id="GO:0046103">
    <property type="term" value="P:inosine biosynthetic process"/>
    <property type="evidence" value="ECO:0007669"/>
    <property type="project" value="TreeGrafter"/>
</dbReference>
<dbReference type="GO" id="GO:0006166">
    <property type="term" value="P:purine ribonucleoside salvage"/>
    <property type="evidence" value="ECO:0007669"/>
    <property type="project" value="UniProtKB-KW"/>
</dbReference>
<comment type="pathway">
    <text evidence="2">Purine metabolism; purine nucleoside salvage.</text>
</comment>
<dbReference type="InterPro" id="IPR032466">
    <property type="entry name" value="Metal_Hydrolase"/>
</dbReference>
<accession>A0A6U3EB11</accession>
<dbReference type="PANTHER" id="PTHR11409">
    <property type="entry name" value="ADENOSINE DEAMINASE"/>
    <property type="match status" value="1"/>
</dbReference>
<evidence type="ECO:0000256" key="4">
    <source>
        <dbReference type="ARBA" id="ARBA00012784"/>
    </source>
</evidence>
<comment type="cofactor">
    <cofactor evidence="1">
        <name>Zn(2+)</name>
        <dbReference type="ChEBI" id="CHEBI:29105"/>
    </cofactor>
</comment>